<dbReference type="OrthoDB" id="8659436at2"/>
<dbReference type="Proteomes" id="UP000450457">
    <property type="component" value="Unassembled WGS sequence"/>
</dbReference>
<dbReference type="InterPro" id="IPR043135">
    <property type="entry name" value="Fur_C"/>
</dbReference>
<dbReference type="Gene3D" id="3.30.1490.190">
    <property type="match status" value="1"/>
</dbReference>
<keyword evidence="10" id="KW-0408">Iron</keyword>
<evidence type="ECO:0000256" key="8">
    <source>
        <dbReference type="ARBA" id="ARBA00023163"/>
    </source>
</evidence>
<dbReference type="EMBL" id="WMFA01000004">
    <property type="protein sequence ID" value="MYL71714.1"/>
    <property type="molecule type" value="Genomic_DNA"/>
</dbReference>
<dbReference type="GO" id="GO:0000976">
    <property type="term" value="F:transcription cis-regulatory region binding"/>
    <property type="evidence" value="ECO:0007669"/>
    <property type="project" value="TreeGrafter"/>
</dbReference>
<evidence type="ECO:0000256" key="2">
    <source>
        <dbReference type="ARBA" id="ARBA00007957"/>
    </source>
</evidence>
<evidence type="ECO:0000256" key="1">
    <source>
        <dbReference type="ARBA" id="ARBA00004496"/>
    </source>
</evidence>
<dbReference type="GO" id="GO:0045892">
    <property type="term" value="P:negative regulation of DNA-templated transcription"/>
    <property type="evidence" value="ECO:0007669"/>
    <property type="project" value="TreeGrafter"/>
</dbReference>
<keyword evidence="4" id="KW-0678">Repressor</keyword>
<evidence type="ECO:0000256" key="7">
    <source>
        <dbReference type="ARBA" id="ARBA00023125"/>
    </source>
</evidence>
<evidence type="ECO:0000256" key="4">
    <source>
        <dbReference type="ARBA" id="ARBA00022491"/>
    </source>
</evidence>
<name>A0A845FD60_9BACI</name>
<feature type="binding site" evidence="9">
    <location>
        <position position="96"/>
    </location>
    <ligand>
        <name>Zn(2+)</name>
        <dbReference type="ChEBI" id="CHEBI:29105"/>
    </ligand>
</feature>
<dbReference type="GO" id="GO:0005737">
    <property type="term" value="C:cytoplasm"/>
    <property type="evidence" value="ECO:0007669"/>
    <property type="project" value="UniProtKB-SubCell"/>
</dbReference>
<feature type="binding site" evidence="10">
    <location>
        <position position="108"/>
    </location>
    <ligand>
        <name>Fe cation</name>
        <dbReference type="ChEBI" id="CHEBI:24875"/>
    </ligand>
</feature>
<dbReference type="CDD" id="cd07153">
    <property type="entry name" value="Fur_like"/>
    <property type="match status" value="1"/>
</dbReference>
<comment type="caution">
    <text evidence="11">The sequence shown here is derived from an EMBL/GenBank/DDBJ whole genome shotgun (WGS) entry which is preliminary data.</text>
</comment>
<dbReference type="InterPro" id="IPR002481">
    <property type="entry name" value="FUR"/>
</dbReference>
<dbReference type="InterPro" id="IPR036390">
    <property type="entry name" value="WH_DNA-bd_sf"/>
</dbReference>
<keyword evidence="5 9" id="KW-0862">Zinc</keyword>
<evidence type="ECO:0000313" key="11">
    <source>
        <dbReference type="EMBL" id="MYL71714.1"/>
    </source>
</evidence>
<dbReference type="GeneID" id="78007858"/>
<comment type="subcellular location">
    <subcellularLocation>
        <location evidence="1">Cytoplasm</location>
    </subcellularLocation>
</comment>
<dbReference type="Gene3D" id="1.10.10.10">
    <property type="entry name" value="Winged helix-like DNA-binding domain superfamily/Winged helix DNA-binding domain"/>
    <property type="match status" value="1"/>
</dbReference>
<keyword evidence="6" id="KW-0805">Transcription regulation</keyword>
<feature type="binding site" evidence="9">
    <location>
        <position position="93"/>
    </location>
    <ligand>
        <name>Zn(2+)</name>
        <dbReference type="ChEBI" id="CHEBI:29105"/>
    </ligand>
</feature>
<organism evidence="11 12">
    <name type="scientific">Halobacillus litoralis</name>
    <dbReference type="NCBI Taxonomy" id="45668"/>
    <lineage>
        <taxon>Bacteria</taxon>
        <taxon>Bacillati</taxon>
        <taxon>Bacillota</taxon>
        <taxon>Bacilli</taxon>
        <taxon>Bacillales</taxon>
        <taxon>Bacillaceae</taxon>
        <taxon>Halobacillus</taxon>
    </lineage>
</organism>
<keyword evidence="8" id="KW-0804">Transcription</keyword>
<feature type="binding site" evidence="10">
    <location>
        <position position="87"/>
    </location>
    <ligand>
        <name>Fe cation</name>
        <dbReference type="ChEBI" id="CHEBI:24875"/>
    </ligand>
</feature>
<reference evidence="11 12" key="1">
    <citation type="submission" date="2019-11" db="EMBL/GenBank/DDBJ databases">
        <title>Genome sequences of 17 halophilic strains isolated from different environments.</title>
        <authorList>
            <person name="Furrow R.E."/>
        </authorList>
    </citation>
    <scope>NUCLEOTIDE SEQUENCE [LARGE SCALE GENOMIC DNA]</scope>
    <source>
        <strain evidence="11 12">SL-4</strain>
    </source>
</reference>
<feature type="binding site" evidence="9">
    <location>
        <position position="133"/>
    </location>
    <ligand>
        <name>Zn(2+)</name>
        <dbReference type="ChEBI" id="CHEBI:29105"/>
    </ligand>
</feature>
<dbReference type="PANTHER" id="PTHR33202:SF1">
    <property type="entry name" value="FERRIC UPTAKE REGULATION PROTEIN"/>
    <property type="match status" value="1"/>
</dbReference>
<dbReference type="GO" id="GO:0008270">
    <property type="term" value="F:zinc ion binding"/>
    <property type="evidence" value="ECO:0007669"/>
    <property type="project" value="TreeGrafter"/>
</dbReference>
<dbReference type="GO" id="GO:0003700">
    <property type="term" value="F:DNA-binding transcription factor activity"/>
    <property type="evidence" value="ECO:0007669"/>
    <property type="project" value="InterPro"/>
</dbReference>
<dbReference type="AlphaFoldDB" id="A0A845FD60"/>
<evidence type="ECO:0000256" key="10">
    <source>
        <dbReference type="PIRSR" id="PIRSR602481-2"/>
    </source>
</evidence>
<keyword evidence="9" id="KW-0479">Metal-binding</keyword>
<evidence type="ECO:0000256" key="9">
    <source>
        <dbReference type="PIRSR" id="PIRSR602481-1"/>
    </source>
</evidence>
<feature type="binding site" evidence="10">
    <location>
        <position position="122"/>
    </location>
    <ligand>
        <name>Fe cation</name>
        <dbReference type="ChEBI" id="CHEBI:24875"/>
    </ligand>
</feature>
<dbReference type="SUPFAM" id="SSF46785">
    <property type="entry name" value="Winged helix' DNA-binding domain"/>
    <property type="match status" value="1"/>
</dbReference>
<feature type="binding site" evidence="9">
    <location>
        <position position="130"/>
    </location>
    <ligand>
        <name>Zn(2+)</name>
        <dbReference type="ChEBI" id="CHEBI:29105"/>
    </ligand>
</feature>
<sequence>MDLQTAIYTLKEKGYKRTKQRERMLKIFIDQHHYLAAKDVIRDIQQYFPGVSYATVYKNLYLLTEEKLLETIEMNREKHFRLARPGHKHLFICKACRETKDIDLCPMELIKNDLEGYVIENHKFEVCGICPQCH</sequence>
<dbReference type="Pfam" id="PF01475">
    <property type="entry name" value="FUR"/>
    <property type="match status" value="1"/>
</dbReference>
<evidence type="ECO:0000256" key="3">
    <source>
        <dbReference type="ARBA" id="ARBA00022490"/>
    </source>
</evidence>
<comment type="cofactor">
    <cofactor evidence="9">
        <name>Zn(2+)</name>
        <dbReference type="ChEBI" id="CHEBI:29105"/>
    </cofactor>
    <text evidence="9">Binds 1 zinc ion per subunit.</text>
</comment>
<gene>
    <name evidence="11" type="ORF">GLW00_12675</name>
</gene>
<evidence type="ECO:0000313" key="12">
    <source>
        <dbReference type="Proteomes" id="UP000450457"/>
    </source>
</evidence>
<comment type="cofactor">
    <cofactor evidence="10">
        <name>Mn(2+)</name>
        <dbReference type="ChEBI" id="CHEBI:29035"/>
    </cofactor>
    <cofactor evidence="10">
        <name>Fe(2+)</name>
        <dbReference type="ChEBI" id="CHEBI:29033"/>
    </cofactor>
    <text evidence="10">Binds 1 Mn(2+) or Fe(2+) ion per subunit.</text>
</comment>
<keyword evidence="3" id="KW-0963">Cytoplasm</keyword>
<evidence type="ECO:0000256" key="5">
    <source>
        <dbReference type="ARBA" id="ARBA00022833"/>
    </source>
</evidence>
<dbReference type="GO" id="GO:1900376">
    <property type="term" value="P:regulation of secondary metabolite biosynthetic process"/>
    <property type="evidence" value="ECO:0007669"/>
    <property type="project" value="TreeGrafter"/>
</dbReference>
<protein>
    <submittedName>
        <fullName evidence="11">Transcriptional repressor</fullName>
    </submittedName>
</protein>
<comment type="similarity">
    <text evidence="2">Belongs to the Fur family.</text>
</comment>
<dbReference type="PANTHER" id="PTHR33202">
    <property type="entry name" value="ZINC UPTAKE REGULATION PROTEIN"/>
    <property type="match status" value="1"/>
</dbReference>
<dbReference type="RefSeq" id="WP_160914595.1">
    <property type="nucleotide sequence ID" value="NZ_WMFA01000004.1"/>
</dbReference>
<keyword evidence="7" id="KW-0238">DNA-binding</keyword>
<proteinExistence type="inferred from homology"/>
<evidence type="ECO:0000256" key="6">
    <source>
        <dbReference type="ARBA" id="ARBA00023015"/>
    </source>
</evidence>
<accession>A0A845FD60</accession>
<dbReference type="InterPro" id="IPR036388">
    <property type="entry name" value="WH-like_DNA-bd_sf"/>
</dbReference>